<evidence type="ECO:0000256" key="1">
    <source>
        <dbReference type="ARBA" id="ARBA00006625"/>
    </source>
</evidence>
<dbReference type="InterPro" id="IPR006311">
    <property type="entry name" value="TAT_signal"/>
</dbReference>
<dbReference type="PROSITE" id="PS51318">
    <property type="entry name" value="TAT"/>
    <property type="match status" value="1"/>
</dbReference>
<comment type="caution">
    <text evidence="4">The sequence shown here is derived from an EMBL/GenBank/DDBJ whole genome shotgun (WGS) entry which is preliminary data.</text>
</comment>
<keyword evidence="5" id="KW-1185">Reference proteome</keyword>
<dbReference type="EMBL" id="JAESVB010000001">
    <property type="protein sequence ID" value="MCB8874278.1"/>
    <property type="molecule type" value="Genomic_DNA"/>
</dbReference>
<reference evidence="4" key="2">
    <citation type="submission" date="2021-01" db="EMBL/GenBank/DDBJ databases">
        <authorList>
            <person name="Mieszkin S."/>
            <person name="Pouder E."/>
            <person name="Alain K."/>
        </authorList>
    </citation>
    <scope>NUCLEOTIDE SEQUENCE</scope>
    <source>
        <strain evidence="4">HW T2.11</strain>
    </source>
</reference>
<dbReference type="PANTHER" id="PTHR35527">
    <property type="entry name" value="CHOLOYLGLYCINE HYDROLASE"/>
    <property type="match status" value="1"/>
</dbReference>
<gene>
    <name evidence="4" type="ORF">ASILVAE211_03710</name>
</gene>
<dbReference type="RefSeq" id="WP_227319923.1">
    <property type="nucleotide sequence ID" value="NZ_JAESVB010000001.1"/>
</dbReference>
<evidence type="ECO:0000313" key="5">
    <source>
        <dbReference type="Proteomes" id="UP000708298"/>
    </source>
</evidence>
<evidence type="ECO:0000259" key="3">
    <source>
        <dbReference type="Pfam" id="PF02275"/>
    </source>
</evidence>
<reference evidence="4" key="1">
    <citation type="journal article" date="2021" name="Microorganisms">
        <title>Acidisoma silvae sp. nov. and Acidisomacellulosilytica sp. nov., Two Acidophilic Bacteria Isolated from Decaying Wood, Hydrolyzing Cellulose and Producing Poly-3-hydroxybutyrate.</title>
        <authorList>
            <person name="Mieszkin S."/>
            <person name="Pouder E."/>
            <person name="Uroz S."/>
            <person name="Simon-Colin C."/>
            <person name="Alain K."/>
        </authorList>
    </citation>
    <scope>NUCLEOTIDE SEQUENCE</scope>
    <source>
        <strain evidence="4">HW T2.11</strain>
    </source>
</reference>
<dbReference type="GO" id="GO:0016787">
    <property type="term" value="F:hydrolase activity"/>
    <property type="evidence" value="ECO:0007669"/>
    <property type="project" value="UniProtKB-KW"/>
</dbReference>
<organism evidence="4 5">
    <name type="scientific">Acidisoma silvae</name>
    <dbReference type="NCBI Taxonomy" id="2802396"/>
    <lineage>
        <taxon>Bacteria</taxon>
        <taxon>Pseudomonadati</taxon>
        <taxon>Pseudomonadota</taxon>
        <taxon>Alphaproteobacteria</taxon>
        <taxon>Acetobacterales</taxon>
        <taxon>Acidocellaceae</taxon>
        <taxon>Acidisoma</taxon>
    </lineage>
</organism>
<protein>
    <submittedName>
        <fullName evidence="4">Linear amide C-N hydrolase</fullName>
    </submittedName>
</protein>
<dbReference type="Pfam" id="PF02275">
    <property type="entry name" value="CBAH"/>
    <property type="match status" value="1"/>
</dbReference>
<dbReference type="Gene3D" id="3.60.60.10">
    <property type="entry name" value="Penicillin V Acylase, Chain A"/>
    <property type="match status" value="1"/>
</dbReference>
<feature type="domain" description="Choloylglycine hydrolase/NAAA C-terminal" evidence="3">
    <location>
        <begin position="30"/>
        <end position="325"/>
    </location>
</feature>
<dbReference type="InterPro" id="IPR029055">
    <property type="entry name" value="Ntn_hydrolases_N"/>
</dbReference>
<dbReference type="Proteomes" id="UP000708298">
    <property type="component" value="Unassembled WGS sequence"/>
</dbReference>
<sequence length="355" mass="38496">MINRRRLLQLGGSVALGSALPLGAMQAEACTRVLWNNPGRQVLVGRTMDWPESTEPKLYALPAGLARDGGKLGPHVVVPQNPLRWRARYGSLIAAAYDLGAVDGVNARGLAGHLLYLTETDFGARDVTRPGLQAGLWLQYALDCAATVAEALALLAPVQPVMIEAEGHKASVHLAIEDATGDSAIIEYIGGQAVIHHSPEDRVMTNDPPYAQQLVLLKQMQSDPAFIHPSRNTPLPGNVNPVDRFQRASFFSQFLPEPKTERDATAAMFSIMANVSVPIGAPYKDFGTYNTEYRSVINLSTRTYYFQLTTVPSVSWTRLDGLDLKAGAPALTLDPDGVDIGGDVVRRYRPVTPPF</sequence>
<accession>A0A964DY11</accession>
<keyword evidence="2 4" id="KW-0378">Hydrolase</keyword>
<dbReference type="PANTHER" id="PTHR35527:SF2">
    <property type="entry name" value="HYDROLASE"/>
    <property type="match status" value="1"/>
</dbReference>
<proteinExistence type="inferred from homology"/>
<comment type="similarity">
    <text evidence="1">Belongs to the peptidase C59 family.</text>
</comment>
<evidence type="ECO:0000313" key="4">
    <source>
        <dbReference type="EMBL" id="MCB8874278.1"/>
    </source>
</evidence>
<dbReference type="CDD" id="cd01902">
    <property type="entry name" value="Ntn_CGH"/>
    <property type="match status" value="1"/>
</dbReference>
<name>A0A964DY11_9PROT</name>
<evidence type="ECO:0000256" key="2">
    <source>
        <dbReference type="ARBA" id="ARBA00022801"/>
    </source>
</evidence>
<dbReference type="InterPro" id="IPR052193">
    <property type="entry name" value="Peptidase_C59"/>
</dbReference>
<dbReference type="InterPro" id="IPR029132">
    <property type="entry name" value="CBAH/NAAA_C"/>
</dbReference>
<dbReference type="SUPFAM" id="SSF56235">
    <property type="entry name" value="N-terminal nucleophile aminohydrolases (Ntn hydrolases)"/>
    <property type="match status" value="1"/>
</dbReference>
<dbReference type="AlphaFoldDB" id="A0A964DY11"/>